<keyword evidence="4" id="KW-1185">Reference proteome</keyword>
<feature type="compositionally biased region" description="Polar residues" evidence="1">
    <location>
        <begin position="412"/>
        <end position="424"/>
    </location>
</feature>
<dbReference type="eggNOG" id="ENOG502SHU7">
    <property type="taxonomic scope" value="Eukaryota"/>
</dbReference>
<dbReference type="VEuPathDB" id="FungiDB:F503_05937"/>
<evidence type="ECO:0000256" key="1">
    <source>
        <dbReference type="SAM" id="MobiDB-lite"/>
    </source>
</evidence>
<feature type="compositionally biased region" description="Basic and acidic residues" evidence="1">
    <location>
        <begin position="493"/>
        <end position="507"/>
    </location>
</feature>
<protein>
    <recommendedName>
        <fullName evidence="2">DUF7053 domain-containing protein</fullName>
    </recommendedName>
</protein>
<dbReference type="OrthoDB" id="5078320at2759"/>
<proteinExistence type="predicted"/>
<dbReference type="PANTHER" id="PTHR38117">
    <property type="entry name" value="NACHT AND WD40 DOMAIN PROTEIN"/>
    <property type="match status" value="1"/>
</dbReference>
<evidence type="ECO:0000313" key="3">
    <source>
        <dbReference type="EMBL" id="EPE10842.1"/>
    </source>
</evidence>
<name>S3CD40_OPHP1</name>
<gene>
    <name evidence="3" type="ORF">F503_05937</name>
</gene>
<dbReference type="Pfam" id="PF23155">
    <property type="entry name" value="DUF7053"/>
    <property type="match status" value="1"/>
</dbReference>
<evidence type="ECO:0000313" key="4">
    <source>
        <dbReference type="Proteomes" id="UP000016923"/>
    </source>
</evidence>
<dbReference type="HOGENOM" id="CLU_028035_0_0_1"/>
<feature type="domain" description="DUF7053" evidence="2">
    <location>
        <begin position="4"/>
        <end position="178"/>
    </location>
</feature>
<feature type="compositionally biased region" description="Polar residues" evidence="1">
    <location>
        <begin position="510"/>
        <end position="527"/>
    </location>
</feature>
<dbReference type="Proteomes" id="UP000016923">
    <property type="component" value="Unassembled WGS sequence"/>
</dbReference>
<dbReference type="PANTHER" id="PTHR38117:SF2">
    <property type="entry name" value="NACHT AND WD40 DOMAIN PROTEIN"/>
    <property type="match status" value="1"/>
</dbReference>
<dbReference type="EMBL" id="KE148146">
    <property type="protein sequence ID" value="EPE10842.1"/>
    <property type="molecule type" value="Genomic_DNA"/>
</dbReference>
<sequence>MLRRKDFVTIITPIPGFIPRQLAIDILHSHGEVITLNPLVLEYKAIKAPRDAASDEYYSTWYEIIERIQYIPGIGKMGSGKISFNGCFHNMPWGLQAHIYAPMNIDMRYKYQIGGNQPGVEPAQPLEMGLLALGAPSEGLYLREDVEVKANMAVIGFVKSQLKAASKLMVERIIKKAELVDAGALHAMMENGKLKTVNPADRSHTLSISPASSPSPAIGTTTHDRNSKRMSTQSSPPTQPGTPGSPPPVPYQVTRPQTTYSTYRPGSAGVAQLQHPSSPAPGQGLGLYGGGFPTPGYPAYPMQPQHTGYAGAPSGGMPGYYPQQMHPSMYGQYPPQQFQQPQMQYAELQGYMPANFQPAPQAPPPVEMVGDFYHAQAVPQSLSTGQRQSYPGQGHEAQMQHLEQRLQQQHLTPSTQTSANSTPQTKRDSDTLASSSQWSVPSQQQQHSAVAGSRPQSTASDSGSTGSGMAPVGGYRSPGLDKSFSSDLATHPETADEHHLEALKKLDPVTSANAPVQQKQGPQTSKYPHNPAEYVQGQ</sequence>
<evidence type="ECO:0000259" key="2">
    <source>
        <dbReference type="Pfam" id="PF23155"/>
    </source>
</evidence>
<feature type="region of interest" description="Disordered" evidence="1">
    <location>
        <begin position="406"/>
        <end position="538"/>
    </location>
</feature>
<feature type="compositionally biased region" description="Low complexity" evidence="1">
    <location>
        <begin position="207"/>
        <end position="218"/>
    </location>
</feature>
<feature type="compositionally biased region" description="Low complexity" evidence="1">
    <location>
        <begin position="457"/>
        <end position="468"/>
    </location>
</feature>
<dbReference type="STRING" id="1262450.S3CD40"/>
<feature type="compositionally biased region" description="Pro residues" evidence="1">
    <location>
        <begin position="237"/>
        <end position="250"/>
    </location>
</feature>
<dbReference type="AlphaFoldDB" id="S3CD40"/>
<organism evidence="3 4">
    <name type="scientific">Ophiostoma piceae (strain UAMH 11346)</name>
    <name type="common">Sap stain fungus</name>
    <dbReference type="NCBI Taxonomy" id="1262450"/>
    <lineage>
        <taxon>Eukaryota</taxon>
        <taxon>Fungi</taxon>
        <taxon>Dikarya</taxon>
        <taxon>Ascomycota</taxon>
        <taxon>Pezizomycotina</taxon>
        <taxon>Sordariomycetes</taxon>
        <taxon>Sordariomycetidae</taxon>
        <taxon>Ophiostomatales</taxon>
        <taxon>Ophiostomataceae</taxon>
        <taxon>Ophiostoma</taxon>
    </lineage>
</organism>
<dbReference type="InterPro" id="IPR055481">
    <property type="entry name" value="DUF7053"/>
</dbReference>
<reference evidence="3 4" key="1">
    <citation type="journal article" date="2013" name="BMC Genomics">
        <title>The genome and transcriptome of the pine saprophyte Ophiostoma piceae, and a comparison with the bark beetle-associated pine pathogen Grosmannia clavigera.</title>
        <authorList>
            <person name="Haridas S."/>
            <person name="Wang Y."/>
            <person name="Lim L."/>
            <person name="Massoumi Alamouti S."/>
            <person name="Jackman S."/>
            <person name="Docking R."/>
            <person name="Robertson G."/>
            <person name="Birol I."/>
            <person name="Bohlmann J."/>
            <person name="Breuil C."/>
        </authorList>
    </citation>
    <scope>NUCLEOTIDE SEQUENCE [LARGE SCALE GENOMIC DNA]</scope>
    <source>
        <strain evidence="3 4">UAMH 11346</strain>
    </source>
</reference>
<feature type="region of interest" description="Disordered" evidence="1">
    <location>
        <begin position="200"/>
        <end position="280"/>
    </location>
</feature>
<accession>S3CD40</accession>
<feature type="compositionally biased region" description="Low complexity" evidence="1">
    <location>
        <begin position="434"/>
        <end position="448"/>
    </location>
</feature>
<feature type="compositionally biased region" description="Polar residues" evidence="1">
    <location>
        <begin position="255"/>
        <end position="264"/>
    </location>
</feature>
<dbReference type="OMA" id="DEYYATW"/>